<keyword evidence="9 14" id="KW-0479">Metal-binding</keyword>
<dbReference type="InterPro" id="IPR002496">
    <property type="entry name" value="PRib_AMP_CycHydrolase_dom"/>
</dbReference>
<evidence type="ECO:0000259" key="15">
    <source>
        <dbReference type="Pfam" id="PF01502"/>
    </source>
</evidence>
<evidence type="ECO:0000256" key="7">
    <source>
        <dbReference type="ARBA" id="ARBA00022490"/>
    </source>
</evidence>
<dbReference type="Pfam" id="PF01502">
    <property type="entry name" value="PRA-CH"/>
    <property type="match status" value="1"/>
</dbReference>
<feature type="domain" description="Phosphoribosyl-AMP cyclohydrolase" evidence="15">
    <location>
        <begin position="33"/>
        <end position="105"/>
    </location>
</feature>
<reference evidence="16 17" key="1">
    <citation type="submission" date="2019-02" db="EMBL/GenBank/DDBJ databases">
        <title>Draft genome sequences of novel Actinobacteria.</title>
        <authorList>
            <person name="Sahin N."/>
            <person name="Ay H."/>
            <person name="Saygin H."/>
        </authorList>
    </citation>
    <scope>NUCLEOTIDE SEQUENCE [LARGE SCALE GENOMIC DNA]</scope>
    <source>
        <strain evidence="16 17">KC201</strain>
    </source>
</reference>
<evidence type="ECO:0000256" key="14">
    <source>
        <dbReference type="HAMAP-Rule" id="MF_01021"/>
    </source>
</evidence>
<evidence type="ECO:0000256" key="5">
    <source>
        <dbReference type="ARBA" id="ARBA00007731"/>
    </source>
</evidence>
<dbReference type="EMBL" id="SMJZ01000190">
    <property type="protein sequence ID" value="TDC00368.1"/>
    <property type="molecule type" value="Genomic_DNA"/>
</dbReference>
<proteinExistence type="inferred from homology"/>
<name>A0A4R4MW40_9ACTN</name>
<keyword evidence="11 14" id="KW-0862">Zinc</keyword>
<gene>
    <name evidence="14 16" type="primary">hisI</name>
    <name evidence="16" type="ORF">E1267_34820</name>
</gene>
<comment type="similarity">
    <text evidence="5">In the C-terminal section; belongs to the PRA-PH family.</text>
</comment>
<protein>
    <recommendedName>
        <fullName evidence="14">Phosphoribosyl-AMP cyclohydrolase</fullName>
        <shortName evidence="14">PRA-CH</shortName>
        <ecNumber evidence="14">3.5.4.19</ecNumber>
    </recommendedName>
</protein>
<comment type="cofactor">
    <cofactor evidence="14">
        <name>Mg(2+)</name>
        <dbReference type="ChEBI" id="CHEBI:18420"/>
    </cofactor>
    <text evidence="14">Binds 1 Mg(2+) ion per subunit.</text>
</comment>
<evidence type="ECO:0000313" key="17">
    <source>
        <dbReference type="Proteomes" id="UP000295157"/>
    </source>
</evidence>
<feature type="binding site" evidence="14">
    <location>
        <position position="80"/>
    </location>
    <ligand>
        <name>Mg(2+)</name>
        <dbReference type="ChEBI" id="CHEBI:18420"/>
    </ligand>
</feature>
<dbReference type="GO" id="GO:0008270">
    <property type="term" value="F:zinc ion binding"/>
    <property type="evidence" value="ECO:0007669"/>
    <property type="project" value="UniProtKB-UniRule"/>
</dbReference>
<evidence type="ECO:0000256" key="8">
    <source>
        <dbReference type="ARBA" id="ARBA00022605"/>
    </source>
</evidence>
<dbReference type="PANTHER" id="PTHR42945">
    <property type="entry name" value="HISTIDINE BIOSYNTHESIS BIFUNCTIONAL PROTEIN"/>
    <property type="match status" value="1"/>
</dbReference>
<evidence type="ECO:0000256" key="12">
    <source>
        <dbReference type="ARBA" id="ARBA00022842"/>
    </source>
</evidence>
<comment type="pathway">
    <text evidence="4">Amino-acid biosynthesis; L-histidine biosynthesis; L-histidine from 5-phospho-alpha-D-ribose 1-diphosphate: step 2/9.</text>
</comment>
<keyword evidence="17" id="KW-1185">Reference proteome</keyword>
<feature type="binding site" evidence="14">
    <location>
        <position position="97"/>
    </location>
    <ligand>
        <name>Zn(2+)</name>
        <dbReference type="ChEBI" id="CHEBI:29105"/>
        <note>ligand shared between dimeric partners</note>
    </ligand>
</feature>
<dbReference type="HAMAP" id="MF_01021">
    <property type="entry name" value="HisI"/>
    <property type="match status" value="1"/>
</dbReference>
<comment type="catalytic activity">
    <reaction evidence="2">
        <text>1-(5-phospho-beta-D-ribosyl)-ATP + H2O = 1-(5-phospho-beta-D-ribosyl)-5'-AMP + diphosphate + H(+)</text>
        <dbReference type="Rhea" id="RHEA:22828"/>
        <dbReference type="ChEBI" id="CHEBI:15377"/>
        <dbReference type="ChEBI" id="CHEBI:15378"/>
        <dbReference type="ChEBI" id="CHEBI:33019"/>
        <dbReference type="ChEBI" id="CHEBI:59457"/>
        <dbReference type="ChEBI" id="CHEBI:73183"/>
        <dbReference type="EC" id="3.6.1.31"/>
    </reaction>
</comment>
<dbReference type="NCBIfam" id="NF000768">
    <property type="entry name" value="PRK00051.1"/>
    <property type="match status" value="1"/>
</dbReference>
<comment type="subcellular location">
    <subcellularLocation>
        <location evidence="14">Cytoplasm</location>
    </subcellularLocation>
</comment>
<dbReference type="GO" id="GO:0004636">
    <property type="term" value="F:phosphoribosyl-ATP diphosphatase activity"/>
    <property type="evidence" value="ECO:0007669"/>
    <property type="project" value="UniProtKB-EC"/>
</dbReference>
<keyword evidence="10 14" id="KW-0378">Hydrolase</keyword>
<organism evidence="16 17">
    <name type="scientific">Nonomuraea longispora</name>
    <dbReference type="NCBI Taxonomy" id="1848320"/>
    <lineage>
        <taxon>Bacteria</taxon>
        <taxon>Bacillati</taxon>
        <taxon>Actinomycetota</taxon>
        <taxon>Actinomycetes</taxon>
        <taxon>Streptosporangiales</taxon>
        <taxon>Streptosporangiaceae</taxon>
        <taxon>Nonomuraea</taxon>
    </lineage>
</organism>
<dbReference type="EC" id="3.5.4.19" evidence="14"/>
<dbReference type="AlphaFoldDB" id="A0A4R4MW40"/>
<dbReference type="InterPro" id="IPR038019">
    <property type="entry name" value="PRib_AMP_CycHydrolase_sf"/>
</dbReference>
<evidence type="ECO:0000256" key="11">
    <source>
        <dbReference type="ARBA" id="ARBA00022833"/>
    </source>
</evidence>
<dbReference type="Gene3D" id="3.10.20.810">
    <property type="entry name" value="Phosphoribosyl-AMP cyclohydrolase"/>
    <property type="match status" value="1"/>
</dbReference>
<dbReference type="GO" id="GO:0000287">
    <property type="term" value="F:magnesium ion binding"/>
    <property type="evidence" value="ECO:0007669"/>
    <property type="project" value="UniProtKB-UniRule"/>
</dbReference>
<comment type="cofactor">
    <cofactor evidence="14">
        <name>Zn(2+)</name>
        <dbReference type="ChEBI" id="CHEBI:29105"/>
    </cofactor>
    <text evidence="14">Binds 1 zinc ion per subunit.</text>
</comment>
<accession>A0A4R4MW40</accession>
<dbReference type="PANTHER" id="PTHR42945:SF11">
    <property type="entry name" value="PHOSPHORIBOSYL-AMP CYCLOHYDROLASE"/>
    <property type="match status" value="1"/>
</dbReference>
<sequence>MSLDATIAARLKRNPDGLVPAIAQQYDTGEVLMLAWMNDEALHRTLTTGRATYWSRSRARLWVKGATSGHVQVVKSVALDCDGDTILVKVDQVEGACHTGDRTCFDAGPLELAPS</sequence>
<keyword evidence="13 14" id="KW-0368">Histidine biosynthesis</keyword>
<feature type="binding site" evidence="14">
    <location>
        <position position="81"/>
    </location>
    <ligand>
        <name>Zn(2+)</name>
        <dbReference type="ChEBI" id="CHEBI:29105"/>
        <note>ligand shared between dimeric partners</note>
    </ligand>
</feature>
<evidence type="ECO:0000256" key="2">
    <source>
        <dbReference type="ARBA" id="ARBA00001460"/>
    </source>
</evidence>
<comment type="subunit">
    <text evidence="14">Homodimer.</text>
</comment>
<evidence type="ECO:0000256" key="3">
    <source>
        <dbReference type="ARBA" id="ARBA00005169"/>
    </source>
</evidence>
<evidence type="ECO:0000256" key="10">
    <source>
        <dbReference type="ARBA" id="ARBA00022801"/>
    </source>
</evidence>
<dbReference type="SUPFAM" id="SSF141734">
    <property type="entry name" value="HisI-like"/>
    <property type="match status" value="1"/>
</dbReference>
<evidence type="ECO:0000256" key="9">
    <source>
        <dbReference type="ARBA" id="ARBA00022723"/>
    </source>
</evidence>
<keyword evidence="12 14" id="KW-0460">Magnesium</keyword>
<comment type="caution">
    <text evidence="16">The sequence shown here is derived from an EMBL/GenBank/DDBJ whole genome shotgun (WGS) entry which is preliminary data.</text>
</comment>
<comment type="pathway">
    <text evidence="3 14">Amino-acid biosynthesis; L-histidine biosynthesis; L-histidine from 5-phospho-alpha-D-ribose 1-diphosphate: step 3/9.</text>
</comment>
<keyword evidence="7 14" id="KW-0963">Cytoplasm</keyword>
<dbReference type="OrthoDB" id="9795769at2"/>
<evidence type="ECO:0000256" key="1">
    <source>
        <dbReference type="ARBA" id="ARBA00000024"/>
    </source>
</evidence>
<dbReference type="InterPro" id="IPR026660">
    <property type="entry name" value="PRA-CH"/>
</dbReference>
<keyword evidence="8 14" id="KW-0028">Amino-acid biosynthesis</keyword>
<feature type="binding site" evidence="14">
    <location>
        <position position="84"/>
    </location>
    <ligand>
        <name>Mg(2+)</name>
        <dbReference type="ChEBI" id="CHEBI:18420"/>
    </ligand>
</feature>
<dbReference type="RefSeq" id="WP_132339052.1">
    <property type="nucleotide sequence ID" value="NZ_SMJZ01000190.1"/>
</dbReference>
<dbReference type="GO" id="GO:0004635">
    <property type="term" value="F:phosphoribosyl-AMP cyclohydrolase activity"/>
    <property type="evidence" value="ECO:0007669"/>
    <property type="project" value="UniProtKB-UniRule"/>
</dbReference>
<evidence type="ECO:0000256" key="4">
    <source>
        <dbReference type="ARBA" id="ARBA00005204"/>
    </source>
</evidence>
<feature type="binding site" evidence="14">
    <location>
        <position position="82"/>
    </location>
    <ligand>
        <name>Mg(2+)</name>
        <dbReference type="ChEBI" id="CHEBI:18420"/>
    </ligand>
</feature>
<dbReference type="UniPathway" id="UPA00031">
    <property type="reaction ID" value="UER00008"/>
</dbReference>
<evidence type="ECO:0000313" key="16">
    <source>
        <dbReference type="EMBL" id="TDC00368.1"/>
    </source>
</evidence>
<dbReference type="GO" id="GO:0000105">
    <property type="term" value="P:L-histidine biosynthetic process"/>
    <property type="evidence" value="ECO:0007669"/>
    <property type="project" value="UniProtKB-UniRule"/>
</dbReference>
<dbReference type="GO" id="GO:0005737">
    <property type="term" value="C:cytoplasm"/>
    <property type="evidence" value="ECO:0007669"/>
    <property type="project" value="UniProtKB-SubCell"/>
</dbReference>
<dbReference type="Proteomes" id="UP000295157">
    <property type="component" value="Unassembled WGS sequence"/>
</dbReference>
<evidence type="ECO:0000256" key="6">
    <source>
        <dbReference type="ARBA" id="ARBA00008299"/>
    </source>
</evidence>
<comment type="similarity">
    <text evidence="6">In the N-terminal section; belongs to the PRA-CH family.</text>
</comment>
<comment type="catalytic activity">
    <reaction evidence="1 14">
        <text>1-(5-phospho-beta-D-ribosyl)-5'-AMP + H2O = 1-(5-phospho-beta-D-ribosyl)-5-[(5-phospho-beta-D-ribosylamino)methylideneamino]imidazole-4-carboxamide</text>
        <dbReference type="Rhea" id="RHEA:20049"/>
        <dbReference type="ChEBI" id="CHEBI:15377"/>
        <dbReference type="ChEBI" id="CHEBI:58435"/>
        <dbReference type="ChEBI" id="CHEBI:59457"/>
        <dbReference type="EC" id="3.5.4.19"/>
    </reaction>
</comment>
<comment type="function">
    <text evidence="14">Catalyzes the hydrolysis of the adenine ring of phosphoribosyl-AMP.</text>
</comment>
<dbReference type="FunFam" id="3.10.20.810:FF:000001">
    <property type="entry name" value="Histidine biosynthesis bifunctional protein HisIE"/>
    <property type="match status" value="1"/>
</dbReference>
<comment type="similarity">
    <text evidence="14">Belongs to the PRA-CH family.</text>
</comment>
<feature type="binding site" evidence="14">
    <location>
        <position position="104"/>
    </location>
    <ligand>
        <name>Zn(2+)</name>
        <dbReference type="ChEBI" id="CHEBI:29105"/>
        <note>ligand shared between dimeric partners</note>
    </ligand>
</feature>
<evidence type="ECO:0000256" key="13">
    <source>
        <dbReference type="ARBA" id="ARBA00023102"/>
    </source>
</evidence>